<evidence type="ECO:0000256" key="7">
    <source>
        <dbReference type="SAM" id="Coils"/>
    </source>
</evidence>
<dbReference type="EMBL" id="JAOAOG010000073">
    <property type="protein sequence ID" value="KAJ6250779.1"/>
    <property type="molecule type" value="Genomic_DNA"/>
</dbReference>
<keyword evidence="5" id="KW-0653">Protein transport</keyword>
<proteinExistence type="predicted"/>
<comment type="subcellular location">
    <subcellularLocation>
        <location evidence="2">Cytoplasm</location>
    </subcellularLocation>
    <subcellularLocation>
        <location evidence="1">Nucleus</location>
    </subcellularLocation>
</comment>
<protein>
    <submittedName>
        <fullName evidence="9">D-importin 7/ranbp7</fullName>
    </submittedName>
</protein>
<evidence type="ECO:0000256" key="1">
    <source>
        <dbReference type="ARBA" id="ARBA00004123"/>
    </source>
</evidence>
<dbReference type="InterPro" id="IPR011989">
    <property type="entry name" value="ARM-like"/>
</dbReference>
<feature type="coiled-coil region" evidence="7">
    <location>
        <begin position="414"/>
        <end position="441"/>
    </location>
</feature>
<dbReference type="PANTHER" id="PTHR10997">
    <property type="entry name" value="IMPORTIN-7, 8, 11"/>
    <property type="match status" value="1"/>
</dbReference>
<evidence type="ECO:0000256" key="3">
    <source>
        <dbReference type="ARBA" id="ARBA00022448"/>
    </source>
</evidence>
<dbReference type="Pfam" id="PF03810">
    <property type="entry name" value="IBN_N"/>
    <property type="match status" value="1"/>
</dbReference>
<feature type="domain" description="Importin N-terminal" evidence="8">
    <location>
        <begin position="23"/>
        <end position="98"/>
    </location>
</feature>
<dbReference type="InterPro" id="IPR016024">
    <property type="entry name" value="ARM-type_fold"/>
</dbReference>
<evidence type="ECO:0000259" key="8">
    <source>
        <dbReference type="PROSITE" id="PS50166"/>
    </source>
</evidence>
<dbReference type="Proteomes" id="UP001150062">
    <property type="component" value="Unassembled WGS sequence"/>
</dbReference>
<keyword evidence="4" id="KW-0963">Cytoplasm</keyword>
<keyword evidence="10" id="KW-1185">Reference proteome</keyword>
<name>A0ABQ8Z1X1_9EUKA</name>
<keyword evidence="6" id="KW-0539">Nucleus</keyword>
<dbReference type="SUPFAM" id="SSF48371">
    <property type="entry name" value="ARM repeat"/>
    <property type="match status" value="1"/>
</dbReference>
<sequence>MTFPFETLFLGTISTNVEEQKESEFQLTKLRLTSNFYTSLLNFTVNKSIQEDVRLAGTLFLKNSILRQNSINQENQKEQIPEEEMDYICENMVIAISETSGLIRSHHSLTLQSLILSSFPERMPNLMDKCQELSQANEIGKTHAVLQVIRYCIKKYQPRAKRERKPLLEIIQHFFPSILELFIGLIQLLTEKENDQLKEILLMCKMIIKMFSLLLSREIPEEIREIKVFNKWFECFHRITEIVPQNIKSIQQQGNMDQNLWIKCKKWTTNFFFEFFCDYCEYDEDRKGYTTFLQWFRGESTKKLIELELNYLLYNKELKECLSPKIMVNILLFFERSFGNVSTYNLLEPYLIEILENAILPLFLITENDLDLWKNSPEMYLYEEFDEESQSKSPRIIASQILQTLIGSECEKKNENLDLLLKFIERLLNENENENENESKNKNGGGDQVSTYHAAFYIMGTISQPLIDSETHCTNLENFLIEYVFPRFESNSGFLRARACWLGSKFSQIIWDNNQQNLDLLFKKVIGCLFDDELPVQVYSAVSLQHILPLINELEIALENNFKDILNKLLILITESGVDEIVITLNLLIQLCNNNIHQYSLELVEYMKNIFLDYIKLQSDEDEDSSYLYFSTSRRALTSICTIIASLRDNEKWEILFQIPELLLPIFQIFSQIDQYELFEQIFPVLNLLIHSLPINNTLLYSIIDYFPQLVGMAPELMEEVGETIYHFAEQGLYELFDYQDNMYLELILKLIINTVSFDVQKEQAFSTSHSNSCKLAISLIILATIEKQDESKIPLLDQFINQIFNIILMELNKTKANNTYFILLNVLLMSCIYYDAELIFDKIKEMLINVNQMTNNNSEINELNIIENFLLLLSPLVNLIEDNQIKNANLIQIIILALSAIIGIICKKPKEYNYIEIAPNLFKLIIKLLIQSQCSDIEIKIIKKEIDQLTEIQKWLLNFENNQNISKRWNQNDQSNWFQQSFPYQLPTSEINIIEFIIMFYQTLFNENNELAKVCLSKFDSDLLEFWKIIN</sequence>
<keyword evidence="7" id="KW-0175">Coiled coil</keyword>
<evidence type="ECO:0000256" key="6">
    <source>
        <dbReference type="ARBA" id="ARBA00023242"/>
    </source>
</evidence>
<organism evidence="9 10">
    <name type="scientific">Anaeramoeba flamelloides</name>
    <dbReference type="NCBI Taxonomy" id="1746091"/>
    <lineage>
        <taxon>Eukaryota</taxon>
        <taxon>Metamonada</taxon>
        <taxon>Anaeramoebidae</taxon>
        <taxon>Anaeramoeba</taxon>
    </lineage>
</organism>
<comment type="caution">
    <text evidence="9">The sequence shown here is derived from an EMBL/GenBank/DDBJ whole genome shotgun (WGS) entry which is preliminary data.</text>
</comment>
<evidence type="ECO:0000256" key="4">
    <source>
        <dbReference type="ARBA" id="ARBA00022490"/>
    </source>
</evidence>
<reference evidence="9" key="1">
    <citation type="submission" date="2022-08" db="EMBL/GenBank/DDBJ databases">
        <title>Novel sulfate-reducing endosymbionts in the free-living metamonad Anaeramoeba.</title>
        <authorList>
            <person name="Jerlstrom-Hultqvist J."/>
            <person name="Cepicka I."/>
            <person name="Gallot-Lavallee L."/>
            <person name="Salas-Leiva D."/>
            <person name="Curtis B.A."/>
            <person name="Zahonova K."/>
            <person name="Pipaliya S."/>
            <person name="Dacks J."/>
            <person name="Roger A.J."/>
        </authorList>
    </citation>
    <scope>NUCLEOTIDE SEQUENCE</scope>
    <source>
        <strain evidence="9">Schooner1</strain>
    </source>
</reference>
<dbReference type="InterPro" id="IPR001494">
    <property type="entry name" value="Importin-beta_N"/>
</dbReference>
<dbReference type="Gene3D" id="1.25.10.10">
    <property type="entry name" value="Leucine-rich Repeat Variant"/>
    <property type="match status" value="1"/>
</dbReference>
<keyword evidence="3" id="KW-0813">Transport</keyword>
<evidence type="ECO:0000313" key="9">
    <source>
        <dbReference type="EMBL" id="KAJ6250779.1"/>
    </source>
</evidence>
<evidence type="ECO:0000313" key="10">
    <source>
        <dbReference type="Proteomes" id="UP001150062"/>
    </source>
</evidence>
<dbReference type="PANTHER" id="PTHR10997:SF18">
    <property type="entry name" value="D-IMPORTIN 7_RANBP7"/>
    <property type="match status" value="1"/>
</dbReference>
<gene>
    <name evidence="9" type="ORF">M0813_15594</name>
</gene>
<evidence type="ECO:0000256" key="2">
    <source>
        <dbReference type="ARBA" id="ARBA00004496"/>
    </source>
</evidence>
<accession>A0ABQ8Z1X1</accession>
<evidence type="ECO:0000256" key="5">
    <source>
        <dbReference type="ARBA" id="ARBA00022927"/>
    </source>
</evidence>
<dbReference type="PROSITE" id="PS50166">
    <property type="entry name" value="IMPORTIN_B_NT"/>
    <property type="match status" value="1"/>
</dbReference>